<dbReference type="AlphaFoldDB" id="A0A369BI85"/>
<proteinExistence type="predicted"/>
<comment type="caution">
    <text evidence="2">The sequence shown here is derived from an EMBL/GenBank/DDBJ whole genome shotgun (WGS) entry which is preliminary data.</text>
</comment>
<feature type="compositionally biased region" description="Low complexity" evidence="1">
    <location>
        <begin position="72"/>
        <end position="86"/>
    </location>
</feature>
<dbReference type="Gene3D" id="3.30.1490.480">
    <property type="entry name" value="Endolytic murein transglycosylase"/>
    <property type="match status" value="1"/>
</dbReference>
<evidence type="ECO:0000313" key="2">
    <source>
        <dbReference type="EMBL" id="RCX21279.1"/>
    </source>
</evidence>
<dbReference type="EMBL" id="QPJW01000002">
    <property type="protein sequence ID" value="RCX21279.1"/>
    <property type="molecule type" value="Genomic_DNA"/>
</dbReference>
<dbReference type="RefSeq" id="WP_114495854.1">
    <property type="nucleotide sequence ID" value="NZ_QPJW01000002.1"/>
</dbReference>
<accession>A0A369BI85</accession>
<reference evidence="2 3" key="1">
    <citation type="submission" date="2018-07" db="EMBL/GenBank/DDBJ databases">
        <title>Genomic Encyclopedia of Type Strains, Phase III (KMG-III): the genomes of soil and plant-associated and newly described type strains.</title>
        <authorList>
            <person name="Whitman W."/>
        </authorList>
    </citation>
    <scope>NUCLEOTIDE SEQUENCE [LARGE SCALE GENOMIC DNA]</scope>
    <source>
        <strain evidence="2 3">CECT 8333</strain>
    </source>
</reference>
<evidence type="ECO:0008006" key="4">
    <source>
        <dbReference type="Google" id="ProtNLM"/>
    </source>
</evidence>
<name>A0A369BI85_9BACL</name>
<feature type="region of interest" description="Disordered" evidence="1">
    <location>
        <begin position="63"/>
        <end position="131"/>
    </location>
</feature>
<dbReference type="Proteomes" id="UP000253090">
    <property type="component" value="Unassembled WGS sequence"/>
</dbReference>
<gene>
    <name evidence="2" type="ORF">DFP94_10225</name>
</gene>
<sequence>MIRNRQFMTGLGIGLIVGALLLQVMLIGQGQAGKLKTKEQVEQAAASLNLKVVERNQELLTEEEWRARSEEALPGEGETEGGLNETKVPADPEAPNTPTAPADPEKSDPSGSLAVPETTTPESPKEPDKGSVKYKIAYGSTLTGVAEGLLQAGVISDKEAFLKQAKAKHINKKVRTGTFTFEVGEEYNSIISKISPGSGK</sequence>
<keyword evidence="3" id="KW-1185">Reference proteome</keyword>
<organism evidence="2 3">
    <name type="scientific">Fontibacillus phaseoli</name>
    <dbReference type="NCBI Taxonomy" id="1416533"/>
    <lineage>
        <taxon>Bacteria</taxon>
        <taxon>Bacillati</taxon>
        <taxon>Bacillota</taxon>
        <taxon>Bacilli</taxon>
        <taxon>Bacillales</taxon>
        <taxon>Paenibacillaceae</taxon>
        <taxon>Fontibacillus</taxon>
    </lineage>
</organism>
<evidence type="ECO:0000256" key="1">
    <source>
        <dbReference type="SAM" id="MobiDB-lite"/>
    </source>
</evidence>
<evidence type="ECO:0000313" key="3">
    <source>
        <dbReference type="Proteomes" id="UP000253090"/>
    </source>
</evidence>
<protein>
    <recommendedName>
        <fullName evidence="4">YceG-like family protein</fullName>
    </recommendedName>
</protein>
<dbReference type="OrthoDB" id="2680673at2"/>